<dbReference type="InterPro" id="IPR004089">
    <property type="entry name" value="MCPsignal_dom"/>
</dbReference>
<feature type="domain" description="Methyl-accepting transducer" evidence="8">
    <location>
        <begin position="121"/>
        <end position="336"/>
    </location>
</feature>
<feature type="region of interest" description="Disordered" evidence="7">
    <location>
        <begin position="383"/>
        <end position="412"/>
    </location>
</feature>
<dbReference type="SMART" id="SM00283">
    <property type="entry name" value="MA"/>
    <property type="match status" value="1"/>
</dbReference>
<organism evidence="9 10">
    <name type="scientific">Metapseudomonas otitidis</name>
    <dbReference type="NCBI Taxonomy" id="319939"/>
    <lineage>
        <taxon>Bacteria</taxon>
        <taxon>Pseudomonadati</taxon>
        <taxon>Pseudomonadota</taxon>
        <taxon>Gammaproteobacteria</taxon>
        <taxon>Pseudomonadales</taxon>
        <taxon>Pseudomonadaceae</taxon>
        <taxon>Metapseudomonas</taxon>
    </lineage>
</organism>
<dbReference type="Gene3D" id="1.10.287.950">
    <property type="entry name" value="Methyl-accepting chemotaxis protein"/>
    <property type="match status" value="1"/>
</dbReference>
<dbReference type="Proteomes" id="UP000461288">
    <property type="component" value="Unassembled WGS sequence"/>
</dbReference>
<comment type="subcellular location">
    <subcellularLocation>
        <location evidence="1">Membrane</location>
    </subcellularLocation>
</comment>
<dbReference type="AlphaFoldDB" id="A0A7X3KUP4"/>
<comment type="caution">
    <text evidence="9">The sequence shown here is derived from an EMBL/GenBank/DDBJ whole genome shotgun (WGS) entry which is preliminary data.</text>
</comment>
<gene>
    <name evidence="9" type="ORF">GO594_17625</name>
</gene>
<dbReference type="GO" id="GO:0006935">
    <property type="term" value="P:chemotaxis"/>
    <property type="evidence" value="ECO:0007669"/>
    <property type="project" value="UniProtKB-ARBA"/>
</dbReference>
<evidence type="ECO:0000256" key="1">
    <source>
        <dbReference type="ARBA" id="ARBA00004370"/>
    </source>
</evidence>
<evidence type="ECO:0000313" key="10">
    <source>
        <dbReference type="Proteomes" id="UP000461288"/>
    </source>
</evidence>
<evidence type="ECO:0000256" key="5">
    <source>
        <dbReference type="ARBA" id="ARBA00023224"/>
    </source>
</evidence>
<evidence type="ECO:0000256" key="4">
    <source>
        <dbReference type="ARBA" id="ARBA00023136"/>
    </source>
</evidence>
<dbReference type="PANTHER" id="PTHR32089:SF112">
    <property type="entry name" value="LYSOZYME-LIKE PROTEIN-RELATED"/>
    <property type="match status" value="1"/>
</dbReference>
<evidence type="ECO:0000256" key="7">
    <source>
        <dbReference type="SAM" id="MobiDB-lite"/>
    </source>
</evidence>
<evidence type="ECO:0000256" key="2">
    <source>
        <dbReference type="ARBA" id="ARBA00022692"/>
    </source>
</evidence>
<protein>
    <submittedName>
        <fullName evidence="9">Methyl-accepting chemotaxis protein</fullName>
    </submittedName>
</protein>
<keyword evidence="5 6" id="KW-0807">Transducer</keyword>
<dbReference type="GO" id="GO:0016020">
    <property type="term" value="C:membrane"/>
    <property type="evidence" value="ECO:0007669"/>
    <property type="project" value="UniProtKB-SubCell"/>
</dbReference>
<evidence type="ECO:0000259" key="8">
    <source>
        <dbReference type="PROSITE" id="PS50111"/>
    </source>
</evidence>
<feature type="compositionally biased region" description="Polar residues" evidence="7">
    <location>
        <begin position="16"/>
        <end position="25"/>
    </location>
</feature>
<reference evidence="9 10" key="1">
    <citation type="submission" date="2019-12" db="EMBL/GenBank/DDBJ databases">
        <title>Draft genome sequence of Pseudomonas otitidis recovered from a chicken carcass.</title>
        <authorList>
            <person name="Vieira T.R."/>
            <person name="Oliviera E.F.C."/>
            <person name="Silva N.M.V."/>
            <person name="Sambrano G.E."/>
            <person name="Cibulski S.P."/>
            <person name="Cardoso M.R.I."/>
        </authorList>
    </citation>
    <scope>NUCLEOTIDE SEQUENCE [LARGE SCALE GENOMIC DNA]</scope>
    <source>
        <strain evidence="9 10">25_K</strain>
    </source>
</reference>
<feature type="compositionally biased region" description="Low complexity" evidence="7">
    <location>
        <begin position="394"/>
        <end position="412"/>
    </location>
</feature>
<accession>A0A7X3KUP4</accession>
<dbReference type="PROSITE" id="PS50111">
    <property type="entry name" value="CHEMOTAXIS_TRANSDUC_2"/>
    <property type="match status" value="1"/>
</dbReference>
<keyword evidence="3" id="KW-1133">Transmembrane helix</keyword>
<keyword evidence="2" id="KW-0812">Transmembrane</keyword>
<evidence type="ECO:0000256" key="6">
    <source>
        <dbReference type="PROSITE-ProRule" id="PRU00284"/>
    </source>
</evidence>
<dbReference type="EMBL" id="WTFN01000043">
    <property type="protein sequence ID" value="MWK57801.1"/>
    <property type="molecule type" value="Genomic_DNA"/>
</dbReference>
<dbReference type="SUPFAM" id="SSF58104">
    <property type="entry name" value="Methyl-accepting chemotaxis protein (MCP) signaling domain"/>
    <property type="match status" value="1"/>
</dbReference>
<dbReference type="Pfam" id="PF00015">
    <property type="entry name" value="MCPsignal"/>
    <property type="match status" value="1"/>
</dbReference>
<dbReference type="PANTHER" id="PTHR32089">
    <property type="entry name" value="METHYL-ACCEPTING CHEMOTAXIS PROTEIN MCPB"/>
    <property type="match status" value="1"/>
</dbReference>
<proteinExistence type="predicted"/>
<name>A0A7X3KUP4_9GAMM</name>
<sequence length="412" mass="44478">MLDTTPQRIAAAGPVSSRSATVTSPNPTSSVPWLPIALCGAGCAVLFWTASQFPSPAWALAAVAPTLLLWVVITQRDGAHQQALHRTHDEALAEGARQEAERHVQGLPELCTRIAPIWSAQIESARHQTQTAIEALAERFARLAGRISDAVSSGMQADSDALVTLLAQSEVELEDIVSQLRLALSSKESLLQEVERLNSYTAQLRTMAKEVGDVAKQTNLLALNAAIEAARAGEAGRGFAVVADEVRKLSTLSEETGKRIGDTIETVSGAIERTLQVSNEHATRDAGTLENASQVIRQVIAQFRSGATRLVEQGNALRNDNAVVGEEISEVLVALQFQDRVSQMLGHMRDDISRLAQHLEEDDARHVDARSWLDELSRTYTTPEQHAIHQGRKSSQSTASGASDSASDITFF</sequence>
<dbReference type="GO" id="GO:0007165">
    <property type="term" value="P:signal transduction"/>
    <property type="evidence" value="ECO:0007669"/>
    <property type="project" value="UniProtKB-KW"/>
</dbReference>
<feature type="region of interest" description="Disordered" evidence="7">
    <location>
        <begin position="1"/>
        <end position="25"/>
    </location>
</feature>
<evidence type="ECO:0000313" key="9">
    <source>
        <dbReference type="EMBL" id="MWK57801.1"/>
    </source>
</evidence>
<evidence type="ECO:0000256" key="3">
    <source>
        <dbReference type="ARBA" id="ARBA00022989"/>
    </source>
</evidence>
<keyword evidence="4" id="KW-0472">Membrane</keyword>